<accession>W9CC01</accession>
<protein>
    <submittedName>
        <fullName evidence="2">Uncharacterized protein</fullName>
    </submittedName>
</protein>
<keyword evidence="3" id="KW-1185">Reference proteome</keyword>
<name>W9CC01_SCLBF</name>
<dbReference type="EMBL" id="AYSA01000392">
    <property type="protein sequence ID" value="ESZ92359.1"/>
    <property type="molecule type" value="Genomic_DNA"/>
</dbReference>
<dbReference type="HOGENOM" id="CLU_2470385_0_0_1"/>
<sequence length="88" mass="10367">MNQLCLECPEARKIIFRVIVRDYYFLYEYLSPTMLTQLFDKSKGTVTNNGEFETCLVKQKPVEKKPTEKKPDAKKPVERNLVKEQPIQ</sequence>
<comment type="caution">
    <text evidence="2">The sequence shown here is derived from an EMBL/GenBank/DDBJ whole genome shotgun (WGS) entry which is preliminary data.</text>
</comment>
<organism evidence="2 3">
    <name type="scientific">Sclerotinia borealis (strain F-4128)</name>
    <dbReference type="NCBI Taxonomy" id="1432307"/>
    <lineage>
        <taxon>Eukaryota</taxon>
        <taxon>Fungi</taxon>
        <taxon>Dikarya</taxon>
        <taxon>Ascomycota</taxon>
        <taxon>Pezizomycotina</taxon>
        <taxon>Leotiomycetes</taxon>
        <taxon>Helotiales</taxon>
        <taxon>Sclerotiniaceae</taxon>
        <taxon>Sclerotinia</taxon>
    </lineage>
</organism>
<evidence type="ECO:0000313" key="3">
    <source>
        <dbReference type="Proteomes" id="UP000019487"/>
    </source>
</evidence>
<feature type="region of interest" description="Disordered" evidence="1">
    <location>
        <begin position="61"/>
        <end position="88"/>
    </location>
</feature>
<gene>
    <name evidence="2" type="ORF">SBOR_7269</name>
</gene>
<reference evidence="2 3" key="1">
    <citation type="journal article" date="2014" name="Genome Announc.">
        <title>Draft genome sequence of Sclerotinia borealis, a psychrophilic plant pathogenic fungus.</title>
        <authorList>
            <person name="Mardanov A.V."/>
            <person name="Beletsky A.V."/>
            <person name="Kadnikov V.V."/>
            <person name="Ignatov A.N."/>
            <person name="Ravin N.V."/>
        </authorList>
    </citation>
    <scope>NUCLEOTIDE SEQUENCE [LARGE SCALE GENOMIC DNA]</scope>
    <source>
        <strain evidence="3">F-4157</strain>
    </source>
</reference>
<evidence type="ECO:0000256" key="1">
    <source>
        <dbReference type="SAM" id="MobiDB-lite"/>
    </source>
</evidence>
<proteinExistence type="predicted"/>
<dbReference type="Proteomes" id="UP000019487">
    <property type="component" value="Unassembled WGS sequence"/>
</dbReference>
<evidence type="ECO:0000313" key="2">
    <source>
        <dbReference type="EMBL" id="ESZ92359.1"/>
    </source>
</evidence>
<dbReference type="AlphaFoldDB" id="W9CC01"/>
<feature type="compositionally biased region" description="Basic and acidic residues" evidence="1">
    <location>
        <begin position="61"/>
        <end position="82"/>
    </location>
</feature>